<keyword evidence="1" id="KW-1133">Transmembrane helix</keyword>
<evidence type="ECO:0000313" key="3">
    <source>
        <dbReference type="Proteomes" id="UP000244896"/>
    </source>
</evidence>
<evidence type="ECO:0000256" key="1">
    <source>
        <dbReference type="SAM" id="Phobius"/>
    </source>
</evidence>
<organism evidence="2 3">
    <name type="scientific">Ereboglobus luteus</name>
    <dbReference type="NCBI Taxonomy" id="1796921"/>
    <lineage>
        <taxon>Bacteria</taxon>
        <taxon>Pseudomonadati</taxon>
        <taxon>Verrucomicrobiota</taxon>
        <taxon>Opitutia</taxon>
        <taxon>Opitutales</taxon>
        <taxon>Opitutaceae</taxon>
        <taxon>Ereboglobus</taxon>
    </lineage>
</organism>
<protein>
    <recommendedName>
        <fullName evidence="4">DUF2238 domain-containing protein</fullName>
    </recommendedName>
</protein>
<feature type="transmembrane region" description="Helical" evidence="1">
    <location>
        <begin position="142"/>
        <end position="162"/>
    </location>
</feature>
<feature type="transmembrane region" description="Helical" evidence="1">
    <location>
        <begin position="192"/>
        <end position="209"/>
    </location>
</feature>
<dbReference type="InterPro" id="IPR058534">
    <property type="entry name" value="YjdF"/>
</dbReference>
<keyword evidence="1" id="KW-0472">Membrane</keyword>
<dbReference type="EMBL" id="CP023004">
    <property type="protein sequence ID" value="AWI09226.1"/>
    <property type="molecule type" value="Genomic_DNA"/>
</dbReference>
<feature type="transmembrane region" description="Helical" evidence="1">
    <location>
        <begin position="35"/>
        <end position="52"/>
    </location>
</feature>
<name>A0A2U8E375_9BACT</name>
<evidence type="ECO:0008006" key="4">
    <source>
        <dbReference type="Google" id="ProtNLM"/>
    </source>
</evidence>
<dbReference type="OrthoDB" id="9786473at2"/>
<feature type="transmembrane region" description="Helical" evidence="1">
    <location>
        <begin position="59"/>
        <end position="83"/>
    </location>
</feature>
<proteinExistence type="predicted"/>
<dbReference type="InterPro" id="IPR014509">
    <property type="entry name" value="YjdF-like"/>
</dbReference>
<reference evidence="2 3" key="1">
    <citation type="journal article" date="2018" name="Syst. Appl. Microbiol.">
        <title>Ereboglobus luteus gen. nov. sp. nov. from cockroach guts, and new insights into the oxygen relationship of the genera Opitutus and Didymococcus (Verrucomicrobia: Opitutaceae).</title>
        <authorList>
            <person name="Tegtmeier D."/>
            <person name="Belitz A."/>
            <person name="Radek R."/>
            <person name="Heimerl T."/>
            <person name="Brune A."/>
        </authorList>
    </citation>
    <scope>NUCLEOTIDE SEQUENCE [LARGE SCALE GENOMIC DNA]</scope>
    <source>
        <strain evidence="2 3">Ho45</strain>
    </source>
</reference>
<accession>A0A2U8E375</accession>
<dbReference type="RefSeq" id="WP_108825037.1">
    <property type="nucleotide sequence ID" value="NZ_CP023004.1"/>
</dbReference>
<dbReference type="KEGG" id="elut:CKA38_08225"/>
<sequence>MSTPAFRSRYVLALLLMFIAVTVRSGIGAHYPQDWILENGLVFILIVLFVVFRRRFLSIFSLTSWTVLFVFFCINAIGAHWTYSEVPYREWWASITGAPLPHDGVWPGRNHFDRMVHFLYGLLFLVPIREFMTAVSPIKRGFWSYFVPLNLIMSTSMVYELIEWAAAEVFGGELGLAYNGSQGDIWDAQKDMMLATLGGLIVTLVILVANRRNQSAKN</sequence>
<keyword evidence="3" id="KW-1185">Reference proteome</keyword>
<evidence type="ECO:0000313" key="2">
    <source>
        <dbReference type="EMBL" id="AWI09226.1"/>
    </source>
</evidence>
<dbReference type="AlphaFoldDB" id="A0A2U8E375"/>
<feature type="transmembrane region" description="Helical" evidence="1">
    <location>
        <begin position="115"/>
        <end position="135"/>
    </location>
</feature>
<dbReference type="PIRSF" id="PIRSF020606">
    <property type="entry name" value="UCP020606"/>
    <property type="match status" value="1"/>
</dbReference>
<keyword evidence="1" id="KW-0812">Transmembrane</keyword>
<dbReference type="Proteomes" id="UP000244896">
    <property type="component" value="Chromosome"/>
</dbReference>
<dbReference type="Pfam" id="PF09997">
    <property type="entry name" value="DUF2238"/>
    <property type="match status" value="1"/>
</dbReference>
<gene>
    <name evidence="2" type="ORF">CKA38_08225</name>
</gene>